<name>A0A5C5RBT5_9ACTN</name>
<organism evidence="2 3">
    <name type="scientific">Tsukamurella asaccharolytica</name>
    <dbReference type="NCBI Taxonomy" id="2592067"/>
    <lineage>
        <taxon>Bacteria</taxon>
        <taxon>Bacillati</taxon>
        <taxon>Actinomycetota</taxon>
        <taxon>Actinomycetes</taxon>
        <taxon>Mycobacteriales</taxon>
        <taxon>Tsukamurellaceae</taxon>
        <taxon>Tsukamurella</taxon>
    </lineage>
</organism>
<keyword evidence="3" id="KW-1185">Reference proteome</keyword>
<protein>
    <submittedName>
        <fullName evidence="2">Uncharacterized protein</fullName>
    </submittedName>
</protein>
<dbReference type="Proteomes" id="UP000317291">
    <property type="component" value="Unassembled WGS sequence"/>
</dbReference>
<feature type="region of interest" description="Disordered" evidence="1">
    <location>
        <begin position="44"/>
        <end position="90"/>
    </location>
</feature>
<dbReference type="RefSeq" id="WP_146560903.1">
    <property type="nucleotide sequence ID" value="NZ_VIGW01000004.1"/>
</dbReference>
<proteinExistence type="predicted"/>
<reference evidence="2 3" key="1">
    <citation type="submission" date="2019-06" db="EMBL/GenBank/DDBJ databases">
        <title>Tsukamurella conjunctivitidis sp. nov., Tsukamurella assacharolytica sp. nov. and Tsukamurella sputae sp. nov. isolated from patients with conjunctivitis, bacteraemia (lymphoma) and respiratory infection (sputum) in Hong Kong.</title>
        <authorList>
            <person name="Teng J.L.L."/>
            <person name="Lee H.H."/>
            <person name="Fong J.Y.H."/>
            <person name="Fok K.M.N."/>
            <person name="Lau S.K.P."/>
            <person name="Woo P.C.Y."/>
        </authorList>
    </citation>
    <scope>NUCLEOTIDE SEQUENCE [LARGE SCALE GENOMIC DNA]</scope>
    <source>
        <strain evidence="2 3">HKU71</strain>
    </source>
</reference>
<evidence type="ECO:0000256" key="1">
    <source>
        <dbReference type="SAM" id="MobiDB-lite"/>
    </source>
</evidence>
<dbReference type="EMBL" id="VIGW01000004">
    <property type="protein sequence ID" value="TWS19581.1"/>
    <property type="molecule type" value="Genomic_DNA"/>
</dbReference>
<evidence type="ECO:0000313" key="2">
    <source>
        <dbReference type="EMBL" id="TWS19581.1"/>
    </source>
</evidence>
<gene>
    <name evidence="2" type="ORF">FK529_10370</name>
</gene>
<comment type="caution">
    <text evidence="2">The sequence shown here is derived from an EMBL/GenBank/DDBJ whole genome shotgun (WGS) entry which is preliminary data.</text>
</comment>
<accession>A0A5C5RBT5</accession>
<dbReference type="AlphaFoldDB" id="A0A5C5RBT5"/>
<evidence type="ECO:0000313" key="3">
    <source>
        <dbReference type="Proteomes" id="UP000317291"/>
    </source>
</evidence>
<sequence>MSRPFTDSRPLWIQAAEQHELECAVNEAIATELADLAIEEPADDVAPLVPHPSHPLRSRATSLSPLRFGEPNGAPLAHRRTAPPPAARSP</sequence>